<feature type="transmembrane region" description="Helical" evidence="2">
    <location>
        <begin position="27"/>
        <end position="48"/>
    </location>
</feature>
<evidence type="ECO:0000256" key="2">
    <source>
        <dbReference type="SAM" id="Phobius"/>
    </source>
</evidence>
<feature type="transmembrane region" description="Helical" evidence="2">
    <location>
        <begin position="114"/>
        <end position="138"/>
    </location>
</feature>
<evidence type="ECO:0000256" key="1">
    <source>
        <dbReference type="SAM" id="MobiDB-lite"/>
    </source>
</evidence>
<protein>
    <recommendedName>
        <fullName evidence="4">MFS transporter</fullName>
    </recommendedName>
</protein>
<evidence type="ECO:0000313" key="3">
    <source>
        <dbReference type="EMBL" id="XBT98107.1"/>
    </source>
</evidence>
<keyword evidence="2" id="KW-0472">Membrane</keyword>
<keyword evidence="3" id="KW-0614">Plasmid</keyword>
<sequence length="254" mass="27547">MKKPQRTALKTPKAAKKPRKKSSSQQAGLTWIHFAIIIAAAGIILFLVPRHWAQFPWIIGPVAWLATIVAVISFLRSLITRKGLTLGSLASCMALAAFIVAGAIFLLSPPTGPLLTLLLAQVSAAILAIVLALPLRMLQVGPHPIRHAEIRPITNLESLGRLLLGTLPVLVLWDGLTTIFYHTHCEDLTILTDAQRCSNGEVLLGAHGPFADIYYAAYFGIMAFAPLILSAFQAVRHRAKRSDDMGKIPEDGLN</sequence>
<geneLocation type="plasmid" evidence="3">
    <name>unnamed5</name>
</geneLocation>
<feature type="transmembrane region" description="Helical" evidence="2">
    <location>
        <begin position="87"/>
        <end position="108"/>
    </location>
</feature>
<feature type="region of interest" description="Disordered" evidence="1">
    <location>
        <begin position="1"/>
        <end position="22"/>
    </location>
</feature>
<feature type="compositionally biased region" description="Low complexity" evidence="1">
    <location>
        <begin position="1"/>
        <end position="12"/>
    </location>
</feature>
<organism evidence="3">
    <name type="scientific">Rhizobium sp. ZPR3</name>
    <dbReference type="NCBI Taxonomy" id="3158967"/>
    <lineage>
        <taxon>Bacteria</taxon>
        <taxon>Pseudomonadati</taxon>
        <taxon>Pseudomonadota</taxon>
        <taxon>Alphaproteobacteria</taxon>
        <taxon>Hyphomicrobiales</taxon>
        <taxon>Rhizobiaceae</taxon>
        <taxon>Rhizobium/Agrobacterium group</taxon>
        <taxon>Rhizobium</taxon>
    </lineage>
</organism>
<name>A0AAU7S6Q7_9HYPH</name>
<feature type="compositionally biased region" description="Basic residues" evidence="1">
    <location>
        <begin position="13"/>
        <end position="22"/>
    </location>
</feature>
<feature type="transmembrane region" description="Helical" evidence="2">
    <location>
        <begin position="213"/>
        <end position="235"/>
    </location>
</feature>
<dbReference type="RefSeq" id="WP_349963390.1">
    <property type="nucleotide sequence ID" value="NZ_CP157965.1"/>
</dbReference>
<keyword evidence="2" id="KW-1133">Transmembrane helix</keyword>
<dbReference type="EMBL" id="CP157965">
    <property type="protein sequence ID" value="XBT98107.1"/>
    <property type="molecule type" value="Genomic_DNA"/>
</dbReference>
<evidence type="ECO:0008006" key="4">
    <source>
        <dbReference type="Google" id="ProtNLM"/>
    </source>
</evidence>
<proteinExistence type="predicted"/>
<accession>A0AAU7S6Q7</accession>
<keyword evidence="2" id="KW-0812">Transmembrane</keyword>
<feature type="transmembrane region" description="Helical" evidence="2">
    <location>
        <begin position="54"/>
        <end position="75"/>
    </location>
</feature>
<dbReference type="AlphaFoldDB" id="A0AAU7S6Q7"/>
<gene>
    <name evidence="3" type="ORF">ABM479_35280</name>
</gene>
<feature type="transmembrane region" description="Helical" evidence="2">
    <location>
        <begin position="159"/>
        <end position="181"/>
    </location>
</feature>
<reference evidence="3" key="1">
    <citation type="submission" date="2024-06" db="EMBL/GenBank/DDBJ databases">
        <authorList>
            <person name="Li T."/>
            <person name="Gao R."/>
        </authorList>
    </citation>
    <scope>NUCLEOTIDE SEQUENCE</scope>
    <source>
        <strain evidence="3">ZPR3</strain>
        <plasmid evidence="3">unnamed5</plasmid>
    </source>
</reference>